<dbReference type="PANTHER" id="PTHR35889">
    <property type="entry name" value="CYCLOINULO-OLIGOSACCHARIDE FRUCTANOTRANSFERASE-RELATED"/>
    <property type="match status" value="1"/>
</dbReference>
<evidence type="ECO:0000259" key="2">
    <source>
        <dbReference type="Pfam" id="PF07583"/>
    </source>
</evidence>
<sequence precursor="true">MPRLAAVLAVLALAGTARADLTARIDALIEAKAAADAVPLSPPADDGEFLRRVTLDLAGTLPSAAEAKAFLADIDAKKREKRIAALLAAPSYAERMTDLFHVALMERLGDSPEWTAYLRKSFAANAPWDTMARDMLRADHKNPDTLGAAFFLSKRLENYGQNPVDHSALTRDVGRLFLGKNFQCCECHDHLVVADYKQQDFQGLHAFFRNLSLVSAAKLHVGEKVTAEKLGFASVFTKVPMTTAPALPGGTMLAIPTFPKGQEFAEPPDRKTNSPGVPKFSTLAAAAELIPRAGNRDFARNIVNRVWFAFMGRGLVHPLDLHHSANPGSHPELLDLLATEFAAKRFDLKWLIGELARTKAYQRSSRLPASAERADPWYFGTAVEKRLTADQLLSATLKATEADAKAADALRAKFHKAFDNQPRDPEDEYAPSLKAALFVLHDAAVLKLVEPAPGNLVSRLAALPDAAVADELYLAVLTRRPSADEARTVCEVLAKHAAARPAALGRLAWALLASLEFGVNH</sequence>
<feature type="chain" id="PRO_5022167769" description="DUF1549 domain-containing protein" evidence="1">
    <location>
        <begin position="20"/>
        <end position="521"/>
    </location>
</feature>
<dbReference type="InterPro" id="IPR011444">
    <property type="entry name" value="DUF1549"/>
</dbReference>
<evidence type="ECO:0000313" key="5">
    <source>
        <dbReference type="Proteomes" id="UP000319576"/>
    </source>
</evidence>
<dbReference type="Proteomes" id="UP000319576">
    <property type="component" value="Chromosome"/>
</dbReference>
<evidence type="ECO:0000259" key="3">
    <source>
        <dbReference type="Pfam" id="PF07587"/>
    </source>
</evidence>
<feature type="signal peptide" evidence="1">
    <location>
        <begin position="1"/>
        <end position="19"/>
    </location>
</feature>
<proteinExistence type="predicted"/>
<dbReference type="AlphaFoldDB" id="A0A517XRI0"/>
<dbReference type="Pfam" id="PF07587">
    <property type="entry name" value="PSD1"/>
    <property type="match status" value="1"/>
</dbReference>
<feature type="domain" description="DUF1549" evidence="2">
    <location>
        <begin position="24"/>
        <end position="211"/>
    </location>
</feature>
<dbReference type="RefSeq" id="WP_145237129.1">
    <property type="nucleotide sequence ID" value="NZ_CP036273.1"/>
</dbReference>
<dbReference type="OrthoDB" id="289126at2"/>
<dbReference type="PANTHER" id="PTHR35889:SF3">
    <property type="entry name" value="F-BOX DOMAIN-CONTAINING PROTEIN"/>
    <property type="match status" value="1"/>
</dbReference>
<dbReference type="EMBL" id="CP036273">
    <property type="protein sequence ID" value="QDU20115.1"/>
    <property type="molecule type" value="Genomic_DNA"/>
</dbReference>
<organism evidence="4 5">
    <name type="scientific">Urbifossiella limnaea</name>
    <dbReference type="NCBI Taxonomy" id="2528023"/>
    <lineage>
        <taxon>Bacteria</taxon>
        <taxon>Pseudomonadati</taxon>
        <taxon>Planctomycetota</taxon>
        <taxon>Planctomycetia</taxon>
        <taxon>Gemmatales</taxon>
        <taxon>Gemmataceae</taxon>
        <taxon>Urbifossiella</taxon>
    </lineage>
</organism>
<name>A0A517XRI0_9BACT</name>
<dbReference type="InterPro" id="IPR022655">
    <property type="entry name" value="DUF1553"/>
</dbReference>
<evidence type="ECO:0000256" key="1">
    <source>
        <dbReference type="SAM" id="SignalP"/>
    </source>
</evidence>
<dbReference type="KEGG" id="uli:ETAA1_20580"/>
<dbReference type="Pfam" id="PF07583">
    <property type="entry name" value="PSCyt2"/>
    <property type="match status" value="1"/>
</dbReference>
<evidence type="ECO:0000313" key="4">
    <source>
        <dbReference type="EMBL" id="QDU20115.1"/>
    </source>
</evidence>
<evidence type="ECO:0008006" key="6">
    <source>
        <dbReference type="Google" id="ProtNLM"/>
    </source>
</evidence>
<gene>
    <name evidence="4" type="ORF">ETAA1_20580</name>
</gene>
<accession>A0A517XRI0</accession>
<keyword evidence="1" id="KW-0732">Signal</keyword>
<protein>
    <recommendedName>
        <fullName evidence="6">DUF1549 domain-containing protein</fullName>
    </recommendedName>
</protein>
<reference evidence="4 5" key="1">
    <citation type="submission" date="2019-02" db="EMBL/GenBank/DDBJ databases">
        <title>Deep-cultivation of Planctomycetes and their phenomic and genomic characterization uncovers novel biology.</title>
        <authorList>
            <person name="Wiegand S."/>
            <person name="Jogler M."/>
            <person name="Boedeker C."/>
            <person name="Pinto D."/>
            <person name="Vollmers J."/>
            <person name="Rivas-Marin E."/>
            <person name="Kohn T."/>
            <person name="Peeters S.H."/>
            <person name="Heuer A."/>
            <person name="Rast P."/>
            <person name="Oberbeckmann S."/>
            <person name="Bunk B."/>
            <person name="Jeske O."/>
            <person name="Meyerdierks A."/>
            <person name="Storesund J.E."/>
            <person name="Kallscheuer N."/>
            <person name="Luecker S."/>
            <person name="Lage O.M."/>
            <person name="Pohl T."/>
            <person name="Merkel B.J."/>
            <person name="Hornburger P."/>
            <person name="Mueller R.-W."/>
            <person name="Bruemmer F."/>
            <person name="Labrenz M."/>
            <person name="Spormann A.M."/>
            <person name="Op den Camp H."/>
            <person name="Overmann J."/>
            <person name="Amann R."/>
            <person name="Jetten M.S.M."/>
            <person name="Mascher T."/>
            <person name="Medema M.H."/>
            <person name="Devos D.P."/>
            <person name="Kaster A.-K."/>
            <person name="Ovreas L."/>
            <person name="Rohde M."/>
            <person name="Galperin M.Y."/>
            <person name="Jogler C."/>
        </authorList>
    </citation>
    <scope>NUCLEOTIDE SEQUENCE [LARGE SCALE GENOMIC DNA]</scope>
    <source>
        <strain evidence="4 5">ETA_A1</strain>
    </source>
</reference>
<feature type="domain" description="DUF1553" evidence="3">
    <location>
        <begin position="287"/>
        <end position="408"/>
    </location>
</feature>
<keyword evidence="5" id="KW-1185">Reference proteome</keyword>